<reference evidence="1" key="2">
    <citation type="journal article" date="2015" name="Fish Shellfish Immunol.">
        <title>Early steps in the European eel (Anguilla anguilla)-Vibrio vulnificus interaction in the gills: Role of the RtxA13 toxin.</title>
        <authorList>
            <person name="Callol A."/>
            <person name="Pajuelo D."/>
            <person name="Ebbesson L."/>
            <person name="Teles M."/>
            <person name="MacKenzie S."/>
            <person name="Amaro C."/>
        </authorList>
    </citation>
    <scope>NUCLEOTIDE SEQUENCE</scope>
</reference>
<dbReference type="EMBL" id="GBXM01047532">
    <property type="protein sequence ID" value="JAH61045.1"/>
    <property type="molecule type" value="Transcribed_RNA"/>
</dbReference>
<sequence>MTRSSGGYKQNSEFWER</sequence>
<organism evidence="1">
    <name type="scientific">Anguilla anguilla</name>
    <name type="common">European freshwater eel</name>
    <name type="synonym">Muraena anguilla</name>
    <dbReference type="NCBI Taxonomy" id="7936"/>
    <lineage>
        <taxon>Eukaryota</taxon>
        <taxon>Metazoa</taxon>
        <taxon>Chordata</taxon>
        <taxon>Craniata</taxon>
        <taxon>Vertebrata</taxon>
        <taxon>Euteleostomi</taxon>
        <taxon>Actinopterygii</taxon>
        <taxon>Neopterygii</taxon>
        <taxon>Teleostei</taxon>
        <taxon>Anguilliformes</taxon>
        <taxon>Anguillidae</taxon>
        <taxon>Anguilla</taxon>
    </lineage>
</organism>
<protein>
    <submittedName>
        <fullName evidence="1">Uncharacterized protein</fullName>
    </submittedName>
</protein>
<dbReference type="AlphaFoldDB" id="A0A0E9U7A1"/>
<proteinExistence type="predicted"/>
<evidence type="ECO:0000313" key="1">
    <source>
        <dbReference type="EMBL" id="JAH61045.1"/>
    </source>
</evidence>
<accession>A0A0E9U7A1</accession>
<reference evidence="1" key="1">
    <citation type="submission" date="2014-11" db="EMBL/GenBank/DDBJ databases">
        <authorList>
            <person name="Amaro Gonzalez C."/>
        </authorList>
    </citation>
    <scope>NUCLEOTIDE SEQUENCE</scope>
</reference>
<name>A0A0E9U7A1_ANGAN</name>